<dbReference type="PANTHER" id="PTHR41771:SF1">
    <property type="entry name" value="MEMBRANE PROTEIN"/>
    <property type="match status" value="1"/>
</dbReference>
<dbReference type="OrthoDB" id="5753718at2"/>
<dbReference type="AlphaFoldDB" id="A0A401FMF9"/>
<feature type="transmembrane region" description="Helical" evidence="1">
    <location>
        <begin position="147"/>
        <end position="164"/>
    </location>
</feature>
<feature type="transmembrane region" description="Helical" evidence="1">
    <location>
        <begin position="200"/>
        <end position="224"/>
    </location>
</feature>
<dbReference type="InterPro" id="IPR012507">
    <property type="entry name" value="YibE_F"/>
</dbReference>
<protein>
    <submittedName>
        <fullName evidence="2">Transporter</fullName>
    </submittedName>
</protein>
<sequence>MRLIKKIKWAQIMAIIMVCVGVVIAVNHNDQFYSEPIMQITVVKNLSGTKVTDEFQNQDYEHQQKISGVITNGRHVGEHLTIGNEYSDSGAMDQKLHKGQKVFLTIHDHKKLQATVKDVKRDTPIAFLITLAVCLLFVFLKWQGITVISSIIINTILFITAIQLNGHVRGANVILIFSILAMIFCTLTLILVVGWNQRMWVSLAAVVGATVVTIILLMAVFGITHERGVYYESMQYVTQLPRPLFVAEVLIGVLGAVMDESVDIVAALATLKNEQPTLSKRQIFNSGRQIGRSIMGPLINVLFFVFMAETLPMTLIYLRNGNSWSYSFSMNMSLGMLSSLVSAIGIVLTVIFASFLSSLWLKAGGR</sequence>
<organism evidence="2 3">
    <name type="scientific">Lentilactobacillus kosonis</name>
    <dbReference type="NCBI Taxonomy" id="2810561"/>
    <lineage>
        <taxon>Bacteria</taxon>
        <taxon>Bacillati</taxon>
        <taxon>Bacillota</taxon>
        <taxon>Bacilli</taxon>
        <taxon>Lactobacillales</taxon>
        <taxon>Lactobacillaceae</taxon>
        <taxon>Lentilactobacillus</taxon>
    </lineage>
</organism>
<feature type="transmembrane region" description="Helical" evidence="1">
    <location>
        <begin position="170"/>
        <end position="193"/>
    </location>
</feature>
<dbReference type="STRING" id="1138822.PL11_005195"/>
<keyword evidence="1" id="KW-1133">Transmembrane helix</keyword>
<keyword evidence="1" id="KW-0812">Transmembrane</keyword>
<comment type="caution">
    <text evidence="2">The sequence shown here is derived from an EMBL/GenBank/DDBJ whole genome shotgun (WGS) entry which is preliminary data.</text>
</comment>
<feature type="transmembrane region" description="Helical" evidence="1">
    <location>
        <begin position="298"/>
        <end position="318"/>
    </location>
</feature>
<keyword evidence="3" id="KW-1185">Reference proteome</keyword>
<dbReference type="RefSeq" id="WP_125008472.1">
    <property type="nucleotide sequence ID" value="NZ_BEXA01000003.1"/>
</dbReference>
<evidence type="ECO:0000256" key="1">
    <source>
        <dbReference type="SAM" id="Phobius"/>
    </source>
</evidence>
<evidence type="ECO:0000313" key="3">
    <source>
        <dbReference type="Proteomes" id="UP000286974"/>
    </source>
</evidence>
<dbReference type="PANTHER" id="PTHR41771">
    <property type="entry name" value="MEMBRANE PROTEIN-RELATED"/>
    <property type="match status" value="1"/>
</dbReference>
<proteinExistence type="predicted"/>
<accession>A0A401FMF9</accession>
<dbReference type="Pfam" id="PF07907">
    <property type="entry name" value="YibE_F"/>
    <property type="match status" value="1"/>
</dbReference>
<name>A0A401FMF9_9LACO</name>
<dbReference type="EMBL" id="BEXA01000003">
    <property type="protein sequence ID" value="GAY73527.1"/>
    <property type="molecule type" value="Genomic_DNA"/>
</dbReference>
<feature type="transmembrane region" description="Helical" evidence="1">
    <location>
        <begin position="338"/>
        <end position="361"/>
    </location>
</feature>
<keyword evidence="1" id="KW-0472">Membrane</keyword>
<reference evidence="2 3" key="1">
    <citation type="submission" date="2017-11" db="EMBL/GenBank/DDBJ databases">
        <title>Draft Genome Sequence of Lactobacillus curieae NBRC 111893 isolated from Koso, a Japanese sugar-Vegetable Fermented Beverage.</title>
        <authorList>
            <person name="Chiou T.Y."/>
            <person name="Oshima K."/>
            <person name="Suda W."/>
            <person name="Hattori M."/>
            <person name="Takahashi T."/>
        </authorList>
    </citation>
    <scope>NUCLEOTIDE SEQUENCE [LARGE SCALE GENOMIC DNA]</scope>
    <source>
        <strain evidence="2 3">NBRC111893</strain>
    </source>
</reference>
<gene>
    <name evidence="2" type="ORF">NBRC111893_1673</name>
</gene>
<dbReference type="Proteomes" id="UP000286974">
    <property type="component" value="Unassembled WGS sequence"/>
</dbReference>
<feature type="transmembrane region" description="Helical" evidence="1">
    <location>
        <begin position="7"/>
        <end position="26"/>
    </location>
</feature>
<feature type="transmembrane region" description="Helical" evidence="1">
    <location>
        <begin position="123"/>
        <end position="140"/>
    </location>
</feature>
<evidence type="ECO:0000313" key="2">
    <source>
        <dbReference type="EMBL" id="GAY73527.1"/>
    </source>
</evidence>